<accession>A0A4V1AL06</accession>
<dbReference type="OrthoDB" id="1255535at2"/>
<evidence type="ECO:0000313" key="2">
    <source>
        <dbReference type="Proteomes" id="UP000294419"/>
    </source>
</evidence>
<evidence type="ECO:0008006" key="3">
    <source>
        <dbReference type="Google" id="ProtNLM"/>
    </source>
</evidence>
<evidence type="ECO:0000313" key="1">
    <source>
        <dbReference type="EMBL" id="QBO58094.1"/>
    </source>
</evidence>
<dbReference type="Proteomes" id="UP000294419">
    <property type="component" value="Chromosome"/>
</dbReference>
<proteinExistence type="predicted"/>
<dbReference type="EMBL" id="CP037954">
    <property type="protein sequence ID" value="QBO58094.1"/>
    <property type="molecule type" value="Genomic_DNA"/>
</dbReference>
<dbReference type="KEGG" id="csal:NBC122_01267"/>
<dbReference type="RefSeq" id="WP_133439558.1">
    <property type="nucleotide sequence ID" value="NZ_CP037954.1"/>
</dbReference>
<reference evidence="1 2" key="1">
    <citation type="submission" date="2019-03" db="EMBL/GenBank/DDBJ databases">
        <authorList>
            <person name="Kim H."/>
            <person name="Yu S.-M."/>
        </authorList>
    </citation>
    <scope>NUCLEOTIDE SEQUENCE [LARGE SCALE GENOMIC DNA]</scope>
    <source>
        <strain evidence="1 2">NBC122</strain>
    </source>
</reference>
<name>A0A4V1AL06_9FLAO</name>
<sequence length="187" mass="21879">MKRTILFFAIVSFFYQCCSQKKEPSSQPVLEKTNSELPNQKYFVGKWVNTETYYIIGNKKKLQPQSNCQQKSYWEFNEKNEILTQSKFTAKGKNCSEFISTNSGTVIFTDNNMQYFVDDVLYSVKIKVISDHKFMLITNDFIGGKEVKIEKIYEKNKGGYFNRSGFCFKKLSQPVYDFSIDKLPELK</sequence>
<gene>
    <name evidence="1" type="ORF">NBC122_01267</name>
</gene>
<keyword evidence="2" id="KW-1185">Reference proteome</keyword>
<protein>
    <recommendedName>
        <fullName evidence="3">Lipocalin-like domain-containing protein</fullName>
    </recommendedName>
</protein>
<dbReference type="AlphaFoldDB" id="A0A4V1AL06"/>
<organism evidence="1 2">
    <name type="scientific">Chryseobacterium salivictor</name>
    <dbReference type="NCBI Taxonomy" id="2547600"/>
    <lineage>
        <taxon>Bacteria</taxon>
        <taxon>Pseudomonadati</taxon>
        <taxon>Bacteroidota</taxon>
        <taxon>Flavobacteriia</taxon>
        <taxon>Flavobacteriales</taxon>
        <taxon>Weeksellaceae</taxon>
        <taxon>Chryseobacterium group</taxon>
        <taxon>Chryseobacterium</taxon>
    </lineage>
</organism>